<evidence type="ECO:0000256" key="8">
    <source>
        <dbReference type="ARBA" id="ARBA00022989"/>
    </source>
</evidence>
<evidence type="ECO:0000256" key="3">
    <source>
        <dbReference type="ARBA" id="ARBA00022448"/>
    </source>
</evidence>
<keyword evidence="3" id="KW-0813">Transport</keyword>
<keyword evidence="7" id="KW-0630">Potassium</keyword>
<comment type="similarity">
    <text evidence="2">Belongs to the TMEM175 family.</text>
</comment>
<evidence type="ECO:0000256" key="10">
    <source>
        <dbReference type="ARBA" id="ARBA00023136"/>
    </source>
</evidence>
<keyword evidence="4" id="KW-0633">Potassium transport</keyword>
<evidence type="ECO:0000256" key="6">
    <source>
        <dbReference type="ARBA" id="ARBA00022826"/>
    </source>
</evidence>
<dbReference type="RefSeq" id="WP_054736052.1">
    <property type="nucleotide sequence ID" value="NZ_AZFZ01000062.1"/>
</dbReference>
<feature type="transmembrane region" description="Helical" evidence="13">
    <location>
        <begin position="74"/>
        <end position="95"/>
    </location>
</feature>
<organism evidence="14 15">
    <name type="scientific">Lentilactobacillus parafarraginis DSM 18390 = JCM 14109</name>
    <dbReference type="NCBI Taxonomy" id="1423786"/>
    <lineage>
        <taxon>Bacteria</taxon>
        <taxon>Bacillati</taxon>
        <taxon>Bacillota</taxon>
        <taxon>Bacilli</taxon>
        <taxon>Lactobacillales</taxon>
        <taxon>Lactobacillaceae</taxon>
        <taxon>Lentilactobacillus</taxon>
    </lineage>
</organism>
<dbReference type="Proteomes" id="UP000051010">
    <property type="component" value="Unassembled WGS sequence"/>
</dbReference>
<evidence type="ECO:0008006" key="16">
    <source>
        <dbReference type="Google" id="ProtNLM"/>
    </source>
</evidence>
<comment type="catalytic activity">
    <reaction evidence="12">
        <text>K(+)(in) = K(+)(out)</text>
        <dbReference type="Rhea" id="RHEA:29463"/>
        <dbReference type="ChEBI" id="CHEBI:29103"/>
    </reaction>
</comment>
<evidence type="ECO:0000256" key="11">
    <source>
        <dbReference type="ARBA" id="ARBA00023303"/>
    </source>
</evidence>
<keyword evidence="11" id="KW-0407">Ion channel</keyword>
<feature type="transmembrane region" description="Helical" evidence="13">
    <location>
        <begin position="107"/>
        <end position="130"/>
    </location>
</feature>
<evidence type="ECO:0000256" key="1">
    <source>
        <dbReference type="ARBA" id="ARBA00004141"/>
    </source>
</evidence>
<evidence type="ECO:0000256" key="9">
    <source>
        <dbReference type="ARBA" id="ARBA00023065"/>
    </source>
</evidence>
<dbReference type="GO" id="GO:0016020">
    <property type="term" value="C:membrane"/>
    <property type="evidence" value="ECO:0007669"/>
    <property type="project" value="UniProtKB-SubCell"/>
</dbReference>
<keyword evidence="6" id="KW-0631">Potassium channel</keyword>
<name>A0A0R1YQ57_9LACO</name>
<comment type="caution">
    <text evidence="14">The sequence shown here is derived from an EMBL/GenBank/DDBJ whole genome shotgun (WGS) entry which is preliminary data.</text>
</comment>
<accession>A0A0R1YQ57</accession>
<evidence type="ECO:0000313" key="14">
    <source>
        <dbReference type="EMBL" id="KRM41356.1"/>
    </source>
</evidence>
<evidence type="ECO:0000256" key="4">
    <source>
        <dbReference type="ARBA" id="ARBA00022538"/>
    </source>
</evidence>
<sequence>MFKWSESRTEAISDGIFAVVLTIMVLDIKPPVNDSWAEISLLLRNLLIYLISFGIVSQYWVIHQELFSHVKQPSIKLLITNLYYLGMVCLVPFVTSWISDSDFSRDASIAFALVMLAVDLTQVILFREVISLNLSTGHQLDKHDREEFRLAKVMLGISIGYLAVAYWLPQFLLVFIALGLLMRTITTTIGRISTRLF</sequence>
<dbReference type="PATRIC" id="fig|1423786.4.peg.2596"/>
<protein>
    <recommendedName>
        <fullName evidence="16">Integral membrane protein</fullName>
    </recommendedName>
</protein>
<keyword evidence="9" id="KW-0406">Ion transport</keyword>
<feature type="transmembrane region" description="Helical" evidence="13">
    <location>
        <begin position="41"/>
        <end position="62"/>
    </location>
</feature>
<dbReference type="InterPro" id="IPR010617">
    <property type="entry name" value="TMEM175-like"/>
</dbReference>
<keyword evidence="5 13" id="KW-0812">Transmembrane</keyword>
<evidence type="ECO:0000256" key="2">
    <source>
        <dbReference type="ARBA" id="ARBA00006920"/>
    </source>
</evidence>
<proteinExistence type="inferred from homology"/>
<reference evidence="14 15" key="1">
    <citation type="journal article" date="2015" name="Genome Announc.">
        <title>Expanding the biotechnology potential of lactobacilli through comparative genomics of 213 strains and associated genera.</title>
        <authorList>
            <person name="Sun Z."/>
            <person name="Harris H.M."/>
            <person name="McCann A."/>
            <person name="Guo C."/>
            <person name="Argimon S."/>
            <person name="Zhang W."/>
            <person name="Yang X."/>
            <person name="Jeffery I.B."/>
            <person name="Cooney J.C."/>
            <person name="Kagawa T.F."/>
            <person name="Liu W."/>
            <person name="Song Y."/>
            <person name="Salvetti E."/>
            <person name="Wrobel A."/>
            <person name="Rasinkangas P."/>
            <person name="Parkhill J."/>
            <person name="Rea M.C."/>
            <person name="O'Sullivan O."/>
            <person name="Ritari J."/>
            <person name="Douillard F.P."/>
            <person name="Paul Ross R."/>
            <person name="Yang R."/>
            <person name="Briner A.E."/>
            <person name="Felis G.E."/>
            <person name="de Vos W.M."/>
            <person name="Barrangou R."/>
            <person name="Klaenhammer T.R."/>
            <person name="Caufield P.W."/>
            <person name="Cui Y."/>
            <person name="Zhang H."/>
            <person name="O'Toole P.W."/>
        </authorList>
    </citation>
    <scope>NUCLEOTIDE SEQUENCE [LARGE SCALE GENOMIC DNA]</scope>
    <source>
        <strain evidence="14 15">DSM 18390</strain>
    </source>
</reference>
<keyword evidence="10 13" id="KW-0472">Membrane</keyword>
<gene>
    <name evidence="14" type="ORF">FD47_GL002479</name>
</gene>
<dbReference type="EMBL" id="AZFZ01000062">
    <property type="protein sequence ID" value="KRM41356.1"/>
    <property type="molecule type" value="Genomic_DNA"/>
</dbReference>
<dbReference type="GO" id="GO:0005267">
    <property type="term" value="F:potassium channel activity"/>
    <property type="evidence" value="ECO:0007669"/>
    <property type="project" value="UniProtKB-KW"/>
</dbReference>
<comment type="subcellular location">
    <subcellularLocation>
        <location evidence="1">Membrane</location>
        <topology evidence="1">Multi-pass membrane protein</topology>
    </subcellularLocation>
</comment>
<dbReference type="GO" id="GO:0015252">
    <property type="term" value="F:proton channel activity"/>
    <property type="evidence" value="ECO:0007669"/>
    <property type="project" value="InterPro"/>
</dbReference>
<keyword evidence="8 13" id="KW-1133">Transmembrane helix</keyword>
<evidence type="ECO:0000256" key="13">
    <source>
        <dbReference type="SAM" id="Phobius"/>
    </source>
</evidence>
<dbReference type="Pfam" id="PF06736">
    <property type="entry name" value="TMEM175"/>
    <property type="match status" value="1"/>
</dbReference>
<evidence type="ECO:0000256" key="7">
    <source>
        <dbReference type="ARBA" id="ARBA00022958"/>
    </source>
</evidence>
<evidence type="ECO:0000313" key="15">
    <source>
        <dbReference type="Proteomes" id="UP000051010"/>
    </source>
</evidence>
<dbReference type="AlphaFoldDB" id="A0A0R1YQ57"/>
<evidence type="ECO:0000256" key="12">
    <source>
        <dbReference type="ARBA" id="ARBA00034430"/>
    </source>
</evidence>
<evidence type="ECO:0000256" key="5">
    <source>
        <dbReference type="ARBA" id="ARBA00022692"/>
    </source>
</evidence>